<feature type="domain" description="DNA-directed RNA polymerase III subunit RPC3 winged-helix" evidence="7">
    <location>
        <begin position="370"/>
        <end position="446"/>
    </location>
</feature>
<dbReference type="InterPro" id="IPR008806">
    <property type="entry name" value="RNA_pol_III_Rpc82_C"/>
</dbReference>
<evidence type="ECO:0000256" key="2">
    <source>
        <dbReference type="ARBA" id="ARBA00022478"/>
    </source>
</evidence>
<dbReference type="GO" id="GO:0003697">
    <property type="term" value="F:single-stranded DNA binding"/>
    <property type="evidence" value="ECO:0007669"/>
    <property type="project" value="UniProtKB-UniRule"/>
</dbReference>
<dbReference type="Proteomes" id="UP000663860">
    <property type="component" value="Unassembled WGS sequence"/>
</dbReference>
<dbReference type="PANTHER" id="PTHR12949:SF0">
    <property type="entry name" value="DNA-DIRECTED RNA POLYMERASE III SUBUNIT RPC3"/>
    <property type="match status" value="1"/>
</dbReference>
<dbReference type="InterPro" id="IPR036388">
    <property type="entry name" value="WH-like_DNA-bd_sf"/>
</dbReference>
<accession>A0A815DMP4</accession>
<evidence type="ECO:0000256" key="3">
    <source>
        <dbReference type="ARBA" id="ARBA00023163"/>
    </source>
</evidence>
<dbReference type="PANTHER" id="PTHR12949">
    <property type="entry name" value="RNA POLYMERASE III DNA DIRECTED -RELATED"/>
    <property type="match status" value="1"/>
</dbReference>
<protein>
    <recommendedName>
        <fullName evidence="5">DNA-directed RNA polymerase III subunit RPC3</fullName>
        <shortName evidence="5">RNA polymerase III subunit C3</shortName>
    </recommendedName>
</protein>
<keyword evidence="4 5" id="KW-0539">Nucleus</keyword>
<dbReference type="Pfam" id="PF05645">
    <property type="entry name" value="RNA_pol_Rpc82"/>
    <property type="match status" value="1"/>
</dbReference>
<keyword evidence="2 5" id="KW-0240">DNA-directed RNA polymerase</keyword>
<evidence type="ECO:0000256" key="5">
    <source>
        <dbReference type="RuleBase" id="RU367076"/>
    </source>
</evidence>
<gene>
    <name evidence="8" type="ORF">IZO911_LOCUS33772</name>
</gene>
<name>A0A815DMP4_9BILA</name>
<keyword evidence="3 5" id="KW-0804">Transcription</keyword>
<evidence type="ECO:0000256" key="4">
    <source>
        <dbReference type="ARBA" id="ARBA00023242"/>
    </source>
</evidence>
<dbReference type="AlphaFoldDB" id="A0A815DMP4"/>
<dbReference type="GO" id="GO:0006351">
    <property type="term" value="P:DNA-templated transcription"/>
    <property type="evidence" value="ECO:0007669"/>
    <property type="project" value="InterPro"/>
</dbReference>
<dbReference type="Gene3D" id="6.10.140.1450">
    <property type="match status" value="1"/>
</dbReference>
<evidence type="ECO:0000256" key="1">
    <source>
        <dbReference type="ARBA" id="ARBA00004123"/>
    </source>
</evidence>
<dbReference type="EMBL" id="CAJNOE010000635">
    <property type="protein sequence ID" value="CAF1295734.1"/>
    <property type="molecule type" value="Genomic_DNA"/>
</dbReference>
<comment type="subcellular location">
    <subcellularLocation>
        <location evidence="1 5">Nucleus</location>
    </subcellularLocation>
</comment>
<comment type="caution">
    <text evidence="8">The sequence shown here is derived from an EMBL/GenBank/DDBJ whole genome shotgun (WGS) entry which is preliminary data.</text>
</comment>
<dbReference type="InterPro" id="IPR055207">
    <property type="entry name" value="POLR3C_WHD"/>
</dbReference>
<evidence type="ECO:0000313" key="8">
    <source>
        <dbReference type="EMBL" id="CAF1295734.1"/>
    </source>
</evidence>
<dbReference type="InterPro" id="IPR039748">
    <property type="entry name" value="RPC3"/>
</dbReference>
<comment type="subunit">
    <text evidence="5">Component of the RNA polymerase III (Pol III) complex consisting of 17 subunits.</text>
</comment>
<dbReference type="GO" id="GO:0005666">
    <property type="term" value="C:RNA polymerase III complex"/>
    <property type="evidence" value="ECO:0007669"/>
    <property type="project" value="UniProtKB-UniRule"/>
</dbReference>
<proteinExistence type="inferred from homology"/>
<evidence type="ECO:0000259" key="7">
    <source>
        <dbReference type="Pfam" id="PF22536"/>
    </source>
</evidence>
<comment type="function">
    <text evidence="5">DNA-dependent RNA polymerase catalyzes the transcription of DNA into RNA using the four ribonucleoside triphosphates as substrates. Specific core component of RNA polymerase III which synthesizes small RNAs, such as 5S rRNA and tRNAs.</text>
</comment>
<reference evidence="8" key="1">
    <citation type="submission" date="2021-02" db="EMBL/GenBank/DDBJ databases">
        <authorList>
            <person name="Nowell W R."/>
        </authorList>
    </citation>
    <scope>NUCLEOTIDE SEQUENCE</scope>
</reference>
<dbReference type="Pfam" id="PF22536">
    <property type="entry name" value="WHD_POLR3C"/>
    <property type="match status" value="1"/>
</dbReference>
<sequence length="574" mass="65339">MTTHHIGLAFDLIGDLFPDGTSKEVASYLNRKGPLPFGAIVREVNLSAVNIARSIATLAMHDLIECSSDNRSDSKRVLYAFSLQRALYILHYAKCIHCARQLYGFDGELIIEELLLNGKQRMSTLLIKVYERLIKAGKDPTVHSLQSIKETFKSLVSAHFLQRILIDESKPHIPITIEETSTNLVQIPELTPEGWKYLISNQQEESNEPAAKKIKVPTPTFGDEKIFWKVNFQRFFAHLRDQELIHAFTSRIDSNAGEIVRTMLRLAEIKPNPERTISISFIDIAKTISAAGLQLTDETLQKYMNVITSDVIAKTISAAGLQLTDETLQKYMNVITSDVNNCIIKIGDQGRGTYEVDFQKALSGLTKAHIQSFLRERYGSNALRIYNMLEERGCLSQKQIEDMAMINAKEAQQYVYSMFIDGMLTLEELSKANDFNPTRTFYFFRVNLYNGVLSLLDHSYKTMSNLMQRHQFEKERHRKLIDKRDKVEAIIHSLREQNADDEQIKEVEDILSPIEKEQIQKLDAAFRKIELAQLQLTETILLLEMFLSISKSVAPAQKKTGGRAVAAKLLETRS</sequence>
<organism evidence="8 9">
    <name type="scientific">Adineta steineri</name>
    <dbReference type="NCBI Taxonomy" id="433720"/>
    <lineage>
        <taxon>Eukaryota</taxon>
        <taxon>Metazoa</taxon>
        <taxon>Spiralia</taxon>
        <taxon>Gnathifera</taxon>
        <taxon>Rotifera</taxon>
        <taxon>Eurotatoria</taxon>
        <taxon>Bdelloidea</taxon>
        <taxon>Adinetida</taxon>
        <taxon>Adinetidae</taxon>
        <taxon>Adineta</taxon>
    </lineage>
</organism>
<comment type="similarity">
    <text evidence="5">Belongs to the eukaryotic RPC3/POLR3C RNA polymerase subunit family.</text>
</comment>
<evidence type="ECO:0000313" key="9">
    <source>
        <dbReference type="Proteomes" id="UP000663860"/>
    </source>
</evidence>
<feature type="domain" description="RNA polymerase III Rpc82 C -terminal" evidence="6">
    <location>
        <begin position="177"/>
        <end position="363"/>
    </location>
</feature>
<evidence type="ECO:0000259" key="6">
    <source>
        <dbReference type="Pfam" id="PF05645"/>
    </source>
</evidence>
<dbReference type="Gene3D" id="1.10.10.10">
    <property type="entry name" value="Winged helix-like DNA-binding domain superfamily/Winged helix DNA-binding domain"/>
    <property type="match status" value="4"/>
</dbReference>
<dbReference type="Pfam" id="PF20912">
    <property type="entry name" value="RPC3_helical"/>
    <property type="match status" value="1"/>
</dbReference>